<evidence type="ECO:0000256" key="1">
    <source>
        <dbReference type="ARBA" id="ARBA00009630"/>
    </source>
</evidence>
<dbReference type="AlphaFoldDB" id="A0A5C2RT32"/>
<keyword evidence="2" id="KW-0479">Metal-binding</keyword>
<dbReference type="OrthoDB" id="415696at2759"/>
<gene>
    <name evidence="8" type="ORF">L227DRAFT_580150</name>
</gene>
<comment type="function">
    <text evidence="5">Monothiol glutaredoxin involved in the biogenesis of iron-sulfur clusters. Binds one iron-sulfur cluster per dimer. The iron-sulfur cluster is bound between subunits, and is complexed by a bound glutathione and a cysteine residue from each subunit.</text>
</comment>
<evidence type="ECO:0000313" key="9">
    <source>
        <dbReference type="Proteomes" id="UP000313359"/>
    </source>
</evidence>
<reference evidence="8" key="1">
    <citation type="journal article" date="2018" name="Genome Biol. Evol.">
        <title>Genomics and development of Lentinus tigrinus, a white-rot wood-decaying mushroom with dimorphic fruiting bodies.</title>
        <authorList>
            <person name="Wu B."/>
            <person name="Xu Z."/>
            <person name="Knudson A."/>
            <person name="Carlson A."/>
            <person name="Chen N."/>
            <person name="Kovaka S."/>
            <person name="LaButti K."/>
            <person name="Lipzen A."/>
            <person name="Pennachio C."/>
            <person name="Riley R."/>
            <person name="Schakwitz W."/>
            <person name="Umezawa K."/>
            <person name="Ohm R.A."/>
            <person name="Grigoriev I.V."/>
            <person name="Nagy L.G."/>
            <person name="Gibbons J."/>
            <person name="Hibbett D."/>
        </authorList>
    </citation>
    <scope>NUCLEOTIDE SEQUENCE [LARGE SCALE GENOMIC DNA]</scope>
    <source>
        <strain evidence="8">ALCF2SS1-6</strain>
    </source>
</reference>
<dbReference type="GO" id="GO:0006879">
    <property type="term" value="P:intracellular iron ion homeostasis"/>
    <property type="evidence" value="ECO:0007669"/>
    <property type="project" value="TreeGrafter"/>
</dbReference>
<feature type="region of interest" description="Disordered" evidence="6">
    <location>
        <begin position="109"/>
        <end position="141"/>
    </location>
</feature>
<organism evidence="8 9">
    <name type="scientific">Lentinus tigrinus ALCF2SS1-6</name>
    <dbReference type="NCBI Taxonomy" id="1328759"/>
    <lineage>
        <taxon>Eukaryota</taxon>
        <taxon>Fungi</taxon>
        <taxon>Dikarya</taxon>
        <taxon>Basidiomycota</taxon>
        <taxon>Agaricomycotina</taxon>
        <taxon>Agaricomycetes</taxon>
        <taxon>Polyporales</taxon>
        <taxon>Polyporaceae</taxon>
        <taxon>Lentinus</taxon>
    </lineage>
</organism>
<dbReference type="Gene3D" id="3.40.30.10">
    <property type="entry name" value="Glutaredoxin"/>
    <property type="match status" value="2"/>
</dbReference>
<keyword evidence="9" id="KW-1185">Reference proteome</keyword>
<evidence type="ECO:0000256" key="6">
    <source>
        <dbReference type="SAM" id="MobiDB-lite"/>
    </source>
</evidence>
<evidence type="ECO:0000256" key="2">
    <source>
        <dbReference type="ARBA" id="ARBA00022723"/>
    </source>
</evidence>
<dbReference type="InterPro" id="IPR002109">
    <property type="entry name" value="Glutaredoxin"/>
</dbReference>
<sequence>MADAAPTNFHDVQSPEHFQSLLSQDLQRISLINFWAPWAAPCKQMNEVVLELAKKYPQVLVLQVEAETQADIAESFEVEAVPTFVILRGHTLLGRISGADAPALTKAIAEHTRSPSSISPQSHTDRAPAAPGDGTAQESDEELNARLHALMSKERVMLFMKGNPDAPRCGFSRRIVALLRDQGVQFGSFDILLDESVRSGLKVLNNWPTFPQLIVKGEFVGGLDVVTEMVENGELKEMLES</sequence>
<dbReference type="STRING" id="1328759.A0A5C2RT32"/>
<dbReference type="FunFam" id="3.40.30.10:FF:000012">
    <property type="entry name" value="Monothiol glutaredoxin"/>
    <property type="match status" value="1"/>
</dbReference>
<dbReference type="PANTHER" id="PTHR10293">
    <property type="entry name" value="GLUTAREDOXIN FAMILY MEMBER"/>
    <property type="match status" value="1"/>
</dbReference>
<evidence type="ECO:0000256" key="3">
    <source>
        <dbReference type="ARBA" id="ARBA00023004"/>
    </source>
</evidence>
<keyword evidence="4" id="KW-0411">Iron-sulfur</keyword>
<dbReference type="InterPro" id="IPR013766">
    <property type="entry name" value="Thioredoxin_domain"/>
</dbReference>
<evidence type="ECO:0000313" key="8">
    <source>
        <dbReference type="EMBL" id="RPD54793.1"/>
    </source>
</evidence>
<dbReference type="GO" id="GO:0015036">
    <property type="term" value="F:disulfide oxidoreductase activity"/>
    <property type="evidence" value="ECO:0007669"/>
    <property type="project" value="UniProtKB-ARBA"/>
</dbReference>
<dbReference type="CDD" id="cd03028">
    <property type="entry name" value="GRX_PICOT_like"/>
    <property type="match status" value="1"/>
</dbReference>
<dbReference type="GO" id="GO:0046872">
    <property type="term" value="F:metal ion binding"/>
    <property type="evidence" value="ECO:0007669"/>
    <property type="project" value="UniProtKB-KW"/>
</dbReference>
<comment type="similarity">
    <text evidence="1">Belongs to the glutaredoxin family. Monothiol subfamily.</text>
</comment>
<dbReference type="GO" id="GO:0005634">
    <property type="term" value="C:nucleus"/>
    <property type="evidence" value="ECO:0007669"/>
    <property type="project" value="TreeGrafter"/>
</dbReference>
<keyword evidence="3" id="KW-0408">Iron</keyword>
<accession>A0A5C2RT32</accession>
<protein>
    <submittedName>
        <fullName evidence="8">Glutaredoxin</fullName>
    </submittedName>
</protein>
<dbReference type="GO" id="GO:0051537">
    <property type="term" value="F:2 iron, 2 sulfur cluster binding"/>
    <property type="evidence" value="ECO:0007669"/>
    <property type="project" value="TreeGrafter"/>
</dbReference>
<dbReference type="FunFam" id="3.40.30.10:FF:000092">
    <property type="entry name" value="Monothiol glutaredoxin"/>
    <property type="match status" value="1"/>
</dbReference>
<evidence type="ECO:0000256" key="4">
    <source>
        <dbReference type="ARBA" id="ARBA00023014"/>
    </source>
</evidence>
<dbReference type="Pfam" id="PF00462">
    <property type="entry name" value="Glutaredoxin"/>
    <property type="match status" value="1"/>
</dbReference>
<dbReference type="PANTHER" id="PTHR10293:SF73">
    <property type="entry name" value="GLUTAREDOXIN-3"/>
    <property type="match status" value="1"/>
</dbReference>
<dbReference type="InterPro" id="IPR033658">
    <property type="entry name" value="GRX_PICOT-like"/>
</dbReference>
<evidence type="ECO:0000259" key="7">
    <source>
        <dbReference type="PROSITE" id="PS51352"/>
    </source>
</evidence>
<dbReference type="InterPro" id="IPR036249">
    <property type="entry name" value="Thioredoxin-like_sf"/>
</dbReference>
<dbReference type="SUPFAM" id="SSF52833">
    <property type="entry name" value="Thioredoxin-like"/>
    <property type="match status" value="2"/>
</dbReference>
<evidence type="ECO:0000256" key="5">
    <source>
        <dbReference type="ARBA" id="ARBA00055846"/>
    </source>
</evidence>
<dbReference type="PROSITE" id="PS51352">
    <property type="entry name" value="THIOREDOXIN_2"/>
    <property type="match status" value="1"/>
</dbReference>
<dbReference type="EMBL" id="ML122301">
    <property type="protein sequence ID" value="RPD54793.1"/>
    <property type="molecule type" value="Genomic_DNA"/>
</dbReference>
<proteinExistence type="inferred from homology"/>
<dbReference type="Pfam" id="PF00085">
    <property type="entry name" value="Thioredoxin"/>
    <property type="match status" value="1"/>
</dbReference>
<feature type="domain" description="Thioredoxin" evidence="7">
    <location>
        <begin position="1"/>
        <end position="113"/>
    </location>
</feature>
<dbReference type="GO" id="GO:0005829">
    <property type="term" value="C:cytosol"/>
    <property type="evidence" value="ECO:0007669"/>
    <property type="project" value="TreeGrafter"/>
</dbReference>
<dbReference type="Proteomes" id="UP000313359">
    <property type="component" value="Unassembled WGS sequence"/>
</dbReference>
<dbReference type="CDD" id="cd02984">
    <property type="entry name" value="TRX_PICOT"/>
    <property type="match status" value="1"/>
</dbReference>
<dbReference type="PROSITE" id="PS51354">
    <property type="entry name" value="GLUTAREDOXIN_2"/>
    <property type="match status" value="1"/>
</dbReference>
<dbReference type="InterPro" id="IPR004480">
    <property type="entry name" value="Monothiol_GRX-rel"/>
</dbReference>
<name>A0A5C2RT32_9APHY</name>